<gene>
    <name evidence="2" type="ORF">CEE63_02895</name>
</gene>
<comment type="caution">
    <text evidence="2">The sequence shown here is derived from an EMBL/GenBank/DDBJ whole genome shotgun (WGS) entry which is preliminary data.</text>
</comment>
<evidence type="ECO:0000313" key="3">
    <source>
        <dbReference type="Proteomes" id="UP000197090"/>
    </source>
</evidence>
<accession>A0A246IEG1</accession>
<proteinExistence type="predicted"/>
<evidence type="ECO:0000313" key="2">
    <source>
        <dbReference type="EMBL" id="OWQ77975.1"/>
    </source>
</evidence>
<dbReference type="EMBL" id="NIVX01000026">
    <property type="protein sequence ID" value="OWQ77975.1"/>
    <property type="molecule type" value="Genomic_DNA"/>
</dbReference>
<sequence length="145" mass="16344">MTATVLDVAKYIAEQSGEMTAMKLQKLAYYCQAWHMVWEDTELFSEDFQAWANGPVVPCLYERHRGMFHVTSDLFQSGDTTKLSADAKKNIDKVLSFYGTKNAFWLSNLTHQESPWKDARNGLPAGESSSAVIPKSSMVEYYGSL</sequence>
<dbReference type="InterPro" id="IPR025272">
    <property type="entry name" value="SocA_Panacea"/>
</dbReference>
<name>A0A246IEG1_STEMA</name>
<dbReference type="Proteomes" id="UP000197090">
    <property type="component" value="Unassembled WGS sequence"/>
</dbReference>
<dbReference type="Pfam" id="PF13274">
    <property type="entry name" value="SocA_Panacea"/>
    <property type="match status" value="1"/>
</dbReference>
<organism evidence="2 3">
    <name type="scientific">Stenotrophomonas maltophilia</name>
    <name type="common">Pseudomonas maltophilia</name>
    <name type="synonym">Xanthomonas maltophilia</name>
    <dbReference type="NCBI Taxonomy" id="40324"/>
    <lineage>
        <taxon>Bacteria</taxon>
        <taxon>Pseudomonadati</taxon>
        <taxon>Pseudomonadota</taxon>
        <taxon>Gammaproteobacteria</taxon>
        <taxon>Lysobacterales</taxon>
        <taxon>Lysobacteraceae</taxon>
        <taxon>Stenotrophomonas</taxon>
        <taxon>Stenotrophomonas maltophilia group</taxon>
    </lineage>
</organism>
<dbReference type="RefSeq" id="WP_088496402.1">
    <property type="nucleotide sequence ID" value="NZ_NIVX01000026.1"/>
</dbReference>
<protein>
    <recommendedName>
        <fullName evidence="1">Antitoxin SocA-like Panacea domain-containing protein</fullName>
    </recommendedName>
</protein>
<reference evidence="2 3" key="1">
    <citation type="submission" date="2017-06" db="EMBL/GenBank/DDBJ databases">
        <authorList>
            <person name="Kim H.J."/>
            <person name="Triplett B.A."/>
        </authorList>
    </citation>
    <scope>NUCLEOTIDE SEQUENCE [LARGE SCALE GENOMIC DNA]</scope>
    <source>
        <strain evidence="2 3">594</strain>
    </source>
</reference>
<evidence type="ECO:0000259" key="1">
    <source>
        <dbReference type="Pfam" id="PF13274"/>
    </source>
</evidence>
<feature type="domain" description="Antitoxin SocA-like Panacea" evidence="1">
    <location>
        <begin position="24"/>
        <end position="117"/>
    </location>
</feature>
<dbReference type="AlphaFoldDB" id="A0A246IEG1"/>